<comment type="caution">
    <text evidence="1">The sequence shown here is derived from an EMBL/GenBank/DDBJ whole genome shotgun (WGS) entry which is preliminary data.</text>
</comment>
<reference evidence="1 2" key="1">
    <citation type="submission" date="2019-03" db="EMBL/GenBank/DDBJ databases">
        <title>Genomic Encyclopedia of Type Strains, Phase IV (KMG-IV): sequencing the most valuable type-strain genomes for metagenomic binning, comparative biology and taxonomic classification.</title>
        <authorList>
            <person name="Goeker M."/>
        </authorList>
    </citation>
    <scope>NUCLEOTIDE SEQUENCE [LARGE SCALE GENOMIC DNA]</scope>
    <source>
        <strain evidence="1 2">DSM 11901</strain>
    </source>
</reference>
<gene>
    <name evidence="1" type="ORF">EV672_101131</name>
</gene>
<dbReference type="EMBL" id="SNXW01000001">
    <property type="protein sequence ID" value="TDP87996.1"/>
    <property type="molecule type" value="Genomic_DNA"/>
</dbReference>
<keyword evidence="2" id="KW-1185">Reference proteome</keyword>
<dbReference type="Proteomes" id="UP000294593">
    <property type="component" value="Unassembled WGS sequence"/>
</dbReference>
<proteinExistence type="predicted"/>
<dbReference type="RefSeq" id="WP_133605665.1">
    <property type="nucleotide sequence ID" value="NZ_SNXW01000001.1"/>
</dbReference>
<accession>A0A4R6RQ51</accession>
<dbReference type="OrthoDB" id="9151455at2"/>
<name>A0A4R6RQ51_9BURK</name>
<evidence type="ECO:0000313" key="1">
    <source>
        <dbReference type="EMBL" id="TDP87996.1"/>
    </source>
</evidence>
<evidence type="ECO:0000313" key="2">
    <source>
        <dbReference type="Proteomes" id="UP000294593"/>
    </source>
</evidence>
<organism evidence="1 2">
    <name type="scientific">Aquabacterium commune</name>
    <dbReference type="NCBI Taxonomy" id="70586"/>
    <lineage>
        <taxon>Bacteria</taxon>
        <taxon>Pseudomonadati</taxon>
        <taxon>Pseudomonadota</taxon>
        <taxon>Betaproteobacteria</taxon>
        <taxon>Burkholderiales</taxon>
        <taxon>Aquabacterium</taxon>
    </lineage>
</organism>
<sequence length="225" mass="24798">MFDALKRMIGGSAAANGDTDQVLATWAKAEGHAFKRVKDKTGGGYVVETADGWRVEWGESQRPYIMGKELRFRCDTGMSSDVQMVMVSKTLAQALESDVFSRFTNAMQTQIDNTLPDEMRWLAMHQRVSLNASPGLAKRFMLLSNADAVASAWLDDGVLSALDDAASVWWTDTLVLVLTLNRGILTMRTAGQPLEPARLKLVGQLFARLASRLREQAKAAKHPKP</sequence>
<protein>
    <submittedName>
        <fullName evidence="1">Uncharacterized protein</fullName>
    </submittedName>
</protein>
<dbReference type="AlphaFoldDB" id="A0A4R6RQ51"/>